<comment type="caution">
    <text evidence="2">The sequence shown here is derived from an EMBL/GenBank/DDBJ whole genome shotgun (WGS) entry which is preliminary data.</text>
</comment>
<dbReference type="AlphaFoldDB" id="A0AA35SCQ6"/>
<sequence length="103" mass="11848">MVVQIEMTAEDVSNEVRRYSILVGFLLVAVFVVPCVAFALLSKYCQKQRRKRRVRTHPVCVRVCVCVNLFRGLLCPTRELITLLVRRSFMWRGLRAGPLVAIL</sequence>
<gene>
    <name evidence="2" type="ORF">GBAR_LOCUS15789</name>
</gene>
<evidence type="ECO:0000313" key="2">
    <source>
        <dbReference type="EMBL" id="CAI8027675.1"/>
    </source>
</evidence>
<evidence type="ECO:0008006" key="4">
    <source>
        <dbReference type="Google" id="ProtNLM"/>
    </source>
</evidence>
<keyword evidence="1" id="KW-0472">Membrane</keyword>
<evidence type="ECO:0000313" key="3">
    <source>
        <dbReference type="Proteomes" id="UP001174909"/>
    </source>
</evidence>
<keyword evidence="3" id="KW-1185">Reference proteome</keyword>
<keyword evidence="1" id="KW-0812">Transmembrane</keyword>
<organism evidence="2 3">
    <name type="scientific">Geodia barretti</name>
    <name type="common">Barrett's horny sponge</name>
    <dbReference type="NCBI Taxonomy" id="519541"/>
    <lineage>
        <taxon>Eukaryota</taxon>
        <taxon>Metazoa</taxon>
        <taxon>Porifera</taxon>
        <taxon>Demospongiae</taxon>
        <taxon>Heteroscleromorpha</taxon>
        <taxon>Tetractinellida</taxon>
        <taxon>Astrophorina</taxon>
        <taxon>Geodiidae</taxon>
        <taxon>Geodia</taxon>
    </lineage>
</organism>
<dbReference type="EMBL" id="CASHTH010002296">
    <property type="protein sequence ID" value="CAI8027675.1"/>
    <property type="molecule type" value="Genomic_DNA"/>
</dbReference>
<accession>A0AA35SCQ6</accession>
<keyword evidence="1" id="KW-1133">Transmembrane helix</keyword>
<reference evidence="2" key="1">
    <citation type="submission" date="2023-03" db="EMBL/GenBank/DDBJ databases">
        <authorList>
            <person name="Steffen K."/>
            <person name="Cardenas P."/>
        </authorList>
    </citation>
    <scope>NUCLEOTIDE SEQUENCE</scope>
</reference>
<feature type="transmembrane region" description="Helical" evidence="1">
    <location>
        <begin position="20"/>
        <end position="42"/>
    </location>
</feature>
<dbReference type="Proteomes" id="UP001174909">
    <property type="component" value="Unassembled WGS sequence"/>
</dbReference>
<evidence type="ECO:0000256" key="1">
    <source>
        <dbReference type="SAM" id="Phobius"/>
    </source>
</evidence>
<proteinExistence type="predicted"/>
<name>A0AA35SCQ6_GEOBA</name>
<protein>
    <recommendedName>
        <fullName evidence="4">Transmembrane protein</fullName>
    </recommendedName>
</protein>